<protein>
    <submittedName>
        <fullName evidence="1">Uncharacterized protein</fullName>
    </submittedName>
</protein>
<dbReference type="AlphaFoldDB" id="A0A5P1E8C7"/>
<dbReference type="SUPFAM" id="SSF56322">
    <property type="entry name" value="ADC synthase"/>
    <property type="match status" value="1"/>
</dbReference>
<accession>A0A5P1E8C7</accession>
<dbReference type="EMBL" id="CM007387">
    <property type="protein sequence ID" value="ONK62092.1"/>
    <property type="molecule type" value="Genomic_DNA"/>
</dbReference>
<reference evidence="2" key="1">
    <citation type="journal article" date="2017" name="Nat. Commun.">
        <title>The asparagus genome sheds light on the origin and evolution of a young Y chromosome.</title>
        <authorList>
            <person name="Harkess A."/>
            <person name="Zhou J."/>
            <person name="Xu C."/>
            <person name="Bowers J.E."/>
            <person name="Van der Hulst R."/>
            <person name="Ayyampalayam S."/>
            <person name="Mercati F."/>
            <person name="Riccardi P."/>
            <person name="McKain M.R."/>
            <person name="Kakrana A."/>
            <person name="Tang H."/>
            <person name="Ray J."/>
            <person name="Groenendijk J."/>
            <person name="Arikit S."/>
            <person name="Mathioni S.M."/>
            <person name="Nakano M."/>
            <person name="Shan H."/>
            <person name="Telgmann-Rauber A."/>
            <person name="Kanno A."/>
            <person name="Yue Z."/>
            <person name="Chen H."/>
            <person name="Li W."/>
            <person name="Chen Y."/>
            <person name="Xu X."/>
            <person name="Zhang Y."/>
            <person name="Luo S."/>
            <person name="Chen H."/>
            <person name="Gao J."/>
            <person name="Mao Z."/>
            <person name="Pires J.C."/>
            <person name="Luo M."/>
            <person name="Kudrna D."/>
            <person name="Wing R.A."/>
            <person name="Meyers B.C."/>
            <person name="Yi K."/>
            <person name="Kong H."/>
            <person name="Lavrijsen P."/>
            <person name="Sunseri F."/>
            <person name="Falavigna A."/>
            <person name="Ye Y."/>
            <person name="Leebens-Mack J.H."/>
            <person name="Chen G."/>
        </authorList>
    </citation>
    <scope>NUCLEOTIDE SEQUENCE [LARGE SCALE GENOMIC DNA]</scope>
    <source>
        <strain evidence="2">cv. DH0086</strain>
    </source>
</reference>
<proteinExistence type="predicted"/>
<evidence type="ECO:0000313" key="1">
    <source>
        <dbReference type="EMBL" id="ONK62092.1"/>
    </source>
</evidence>
<name>A0A5P1E8C7_ASPOF</name>
<dbReference type="Gene3D" id="3.60.120.10">
    <property type="entry name" value="Anthranilate synthase"/>
    <property type="match status" value="1"/>
</dbReference>
<dbReference type="Proteomes" id="UP000243459">
    <property type="component" value="Chromosome 7"/>
</dbReference>
<keyword evidence="2" id="KW-1185">Reference proteome</keyword>
<organism evidence="1 2">
    <name type="scientific">Asparagus officinalis</name>
    <name type="common">Garden asparagus</name>
    <dbReference type="NCBI Taxonomy" id="4686"/>
    <lineage>
        <taxon>Eukaryota</taxon>
        <taxon>Viridiplantae</taxon>
        <taxon>Streptophyta</taxon>
        <taxon>Embryophyta</taxon>
        <taxon>Tracheophyta</taxon>
        <taxon>Spermatophyta</taxon>
        <taxon>Magnoliopsida</taxon>
        <taxon>Liliopsida</taxon>
        <taxon>Asparagales</taxon>
        <taxon>Asparagaceae</taxon>
        <taxon>Asparagoideae</taxon>
        <taxon>Asparagus</taxon>
    </lineage>
</organism>
<dbReference type="Gramene" id="ONK62092">
    <property type="protein sequence ID" value="ONK62092"/>
    <property type="gene ID" value="A4U43_C07F280"/>
</dbReference>
<dbReference type="InterPro" id="IPR005801">
    <property type="entry name" value="ADC_synthase"/>
</dbReference>
<gene>
    <name evidence="1" type="ORF">A4U43_C07F280</name>
</gene>
<evidence type="ECO:0000313" key="2">
    <source>
        <dbReference type="Proteomes" id="UP000243459"/>
    </source>
</evidence>
<sequence length="298" mass="33188">MDIAIALRTIIFPTQSRYGTMYSYKDINRRQEWVAHLQAGAGIVADSNPEDLRAVPVQRDVMRAVGDKESEICEEGDQVYLRIDREAQKERIRKIVSHQKSLYPSYSADSCTASSCSLTPSSGAAGGGSSKSRSRSSLLELMKVGGMSLGRLFDMEHTSLSAHLTHYSGSPTTRPVFLWGTDSSCDNIEQLACWSPVKSFTSRSIHSHSHSGRLGTGGGVGADVGIPAKEQSCCSLKKKKKKKKKKTRSMPGLLTRKRSYRALPARFRIGRRWKGLSFRRLLFRLRRLKIVICGEILY</sequence>